<evidence type="ECO:0000259" key="2">
    <source>
        <dbReference type="Pfam" id="PF23493"/>
    </source>
</evidence>
<sequence>MDLAGNRPRTVVTGGPWDLVVMWGGFPLLGAGVGWLLAATTGWLSRLPWVPFRDLIEWVDRLPEPQATLGTVAVGVLAGLVVAGVGTAERLIVTVDAAQVRLRRSDQGRSIARADTRVVFRADGHLVLLDGDGAELAREPTDLPTAELAEAFRGHGWGWADDDPHRSAYRLWVPDLPGLPAGADALLRARERALGRDRRDDARELRRELGLIGVVLRDEGKRQYWRLNARAVTPRPEQTTSAEREPDGR</sequence>
<name>A0A318P1U5_9ACTN</name>
<organism evidence="4 5">
    <name type="scientific">Micromonospora arborensis</name>
    <dbReference type="NCBI Taxonomy" id="2116518"/>
    <lineage>
        <taxon>Bacteria</taxon>
        <taxon>Bacillati</taxon>
        <taxon>Actinomycetota</taxon>
        <taxon>Actinomycetes</taxon>
        <taxon>Micromonosporales</taxon>
        <taxon>Micromonosporaceae</taxon>
        <taxon>Micromonospora</taxon>
    </lineage>
</organism>
<evidence type="ECO:0000313" key="5">
    <source>
        <dbReference type="Proteomes" id="UP000248333"/>
    </source>
</evidence>
<dbReference type="Pfam" id="PF23494">
    <property type="entry name" value="bPH_10"/>
    <property type="match status" value="1"/>
</dbReference>
<feature type="domain" description="Cysteinyl-tRNA ligase anticodon binding" evidence="2">
    <location>
        <begin position="177"/>
        <end position="226"/>
    </location>
</feature>
<accession>A0A318P1U5</accession>
<proteinExistence type="predicted"/>
<evidence type="ECO:0000256" key="1">
    <source>
        <dbReference type="SAM" id="Phobius"/>
    </source>
</evidence>
<dbReference type="AlphaFoldDB" id="A0A318P1U5"/>
<keyword evidence="1" id="KW-1133">Transmembrane helix</keyword>
<keyword evidence="1" id="KW-0812">Transmembrane</keyword>
<comment type="caution">
    <text evidence="4">The sequence shown here is derived from an EMBL/GenBank/DDBJ whole genome shotgun (WGS) entry which is preliminary data.</text>
</comment>
<dbReference type="InterPro" id="IPR057798">
    <property type="entry name" value="PH_YqeB"/>
</dbReference>
<feature type="transmembrane region" description="Helical" evidence="1">
    <location>
        <begin position="20"/>
        <end position="44"/>
    </location>
</feature>
<dbReference type="RefSeq" id="WP_110564351.1">
    <property type="nucleotide sequence ID" value="NZ_PYBV01000018.1"/>
</dbReference>
<dbReference type="Pfam" id="PF23493">
    <property type="entry name" value="CysS_C"/>
    <property type="match status" value="1"/>
</dbReference>
<dbReference type="EMBL" id="PYBV01000018">
    <property type="protein sequence ID" value="PYC69657.1"/>
    <property type="molecule type" value="Genomic_DNA"/>
</dbReference>
<reference evidence="4 5" key="1">
    <citation type="submission" date="2018-03" db="EMBL/GenBank/DDBJ databases">
        <title>Bioinformatic expansion and discovery of thiopeptide antibiotics.</title>
        <authorList>
            <person name="Schwalen C.J."/>
            <person name="Hudson G.A."/>
            <person name="Mitchell D.A."/>
        </authorList>
    </citation>
    <scope>NUCLEOTIDE SEQUENCE [LARGE SCALE GENOMIC DNA]</scope>
    <source>
        <strain evidence="4 5">NRRL 8041</strain>
    </source>
</reference>
<dbReference type="OrthoDB" id="5145029at2"/>
<feature type="domain" description="YqeB PH" evidence="3">
    <location>
        <begin position="10"/>
        <end position="160"/>
    </location>
</feature>
<protein>
    <submittedName>
        <fullName evidence="4">Uncharacterized protein</fullName>
    </submittedName>
</protein>
<dbReference type="Proteomes" id="UP000248333">
    <property type="component" value="Unassembled WGS sequence"/>
</dbReference>
<keyword evidence="5" id="KW-1185">Reference proteome</keyword>
<keyword evidence="1" id="KW-0472">Membrane</keyword>
<dbReference type="InterPro" id="IPR056411">
    <property type="entry name" value="CysS_C"/>
</dbReference>
<evidence type="ECO:0000313" key="4">
    <source>
        <dbReference type="EMBL" id="PYC69657.1"/>
    </source>
</evidence>
<evidence type="ECO:0000259" key="3">
    <source>
        <dbReference type="Pfam" id="PF23494"/>
    </source>
</evidence>
<gene>
    <name evidence="4" type="ORF">C7C45_15365</name>
</gene>